<evidence type="ECO:0000259" key="3">
    <source>
        <dbReference type="Pfam" id="PF14417"/>
    </source>
</evidence>
<dbReference type="InterPro" id="IPR047718">
    <property type="entry name" value="RsbA-like_anti_sig"/>
</dbReference>
<dbReference type="STRING" id="36818.BGK67_31875"/>
<evidence type="ECO:0000313" key="5">
    <source>
        <dbReference type="Proteomes" id="UP000095705"/>
    </source>
</evidence>
<evidence type="ECO:0000313" key="4">
    <source>
        <dbReference type="EMBL" id="OEJ35286.1"/>
    </source>
</evidence>
<dbReference type="Gene3D" id="3.30.565.10">
    <property type="entry name" value="Histidine kinase-like ATPase, C-terminal domain"/>
    <property type="match status" value="1"/>
</dbReference>
<protein>
    <submittedName>
        <fullName evidence="4">Regulator</fullName>
    </submittedName>
</protein>
<feature type="domain" description="Histidine kinase/HSP90-like ATPase" evidence="2">
    <location>
        <begin position="198"/>
        <end position="311"/>
    </location>
</feature>
<dbReference type="Pfam" id="PF14417">
    <property type="entry name" value="MEDS"/>
    <property type="match status" value="1"/>
</dbReference>
<gene>
    <name evidence="4" type="ORF">BGK67_31875</name>
</gene>
<name>A0A1E5Q0N1_9ACTN</name>
<evidence type="ECO:0000256" key="1">
    <source>
        <dbReference type="ARBA" id="ARBA00022527"/>
    </source>
</evidence>
<dbReference type="InterPro" id="IPR025847">
    <property type="entry name" value="MEDS_domain"/>
</dbReference>
<keyword evidence="1" id="KW-0418">Kinase</keyword>
<dbReference type="PANTHER" id="PTHR35526:SF3">
    <property type="entry name" value="ANTI-SIGMA-F FACTOR RSBW"/>
    <property type="match status" value="1"/>
</dbReference>
<dbReference type="Proteomes" id="UP000095705">
    <property type="component" value="Unassembled WGS sequence"/>
</dbReference>
<dbReference type="Pfam" id="PF13581">
    <property type="entry name" value="HATPase_c_2"/>
    <property type="match status" value="1"/>
</dbReference>
<evidence type="ECO:0000259" key="2">
    <source>
        <dbReference type="Pfam" id="PF13581"/>
    </source>
</evidence>
<dbReference type="InterPro" id="IPR036890">
    <property type="entry name" value="HATPase_C_sf"/>
</dbReference>
<organism evidence="4 5">
    <name type="scientific">Streptomyces subrutilus</name>
    <dbReference type="NCBI Taxonomy" id="36818"/>
    <lineage>
        <taxon>Bacteria</taxon>
        <taxon>Bacillati</taxon>
        <taxon>Actinomycetota</taxon>
        <taxon>Actinomycetes</taxon>
        <taxon>Kitasatosporales</taxon>
        <taxon>Streptomycetaceae</taxon>
        <taxon>Streptomyces</taxon>
    </lineage>
</organism>
<comment type="caution">
    <text evidence="4">The sequence shown here is derived from an EMBL/GenBank/DDBJ whole genome shotgun (WGS) entry which is preliminary data.</text>
</comment>
<keyword evidence="5" id="KW-1185">Reference proteome</keyword>
<dbReference type="RefSeq" id="WP_069923472.1">
    <property type="nucleotide sequence ID" value="NZ_MEHK01000001.1"/>
</dbReference>
<dbReference type="AlphaFoldDB" id="A0A1E5Q0N1"/>
<dbReference type="GO" id="GO:0004674">
    <property type="term" value="F:protein serine/threonine kinase activity"/>
    <property type="evidence" value="ECO:0007669"/>
    <property type="project" value="UniProtKB-KW"/>
</dbReference>
<proteinExistence type="predicted"/>
<accession>A0A1E5Q0N1</accession>
<feature type="domain" description="MEDS" evidence="3">
    <location>
        <begin position="16"/>
        <end position="158"/>
    </location>
</feature>
<sequence length="315" mass="33624">MTNTATTVPDAGPFVHPALFYRTQEEYVSGVGGFVRAALRAEEPTFVAVPEAHLNTLREWLGDDVAGVDFADMAVLGRNPGRILSALQDFADRHPGRTAHIVGEPIWPSRSRSETLEATRHEALINTAFAGRPATILCPYDVTALPEAVVANARRTHPTFLENGRDLASAAYVAPAVVCADCDEPLPEPVQALTLPYAAGQLAQTREHARQWLEGTSLDPARRGDLVLAISEATANSVAHGGGTGTLRLWTTGHGTAVAEIRDKGHLANPLAGRRRPALASANGGRGLWMIHQLCDLVETRATGTGLTLRLHLAP</sequence>
<dbReference type="CDD" id="cd16936">
    <property type="entry name" value="HATPase_RsbW-like"/>
    <property type="match status" value="1"/>
</dbReference>
<dbReference type="OrthoDB" id="4088450at2"/>
<dbReference type="NCBIfam" id="NF041045">
    <property type="entry name" value="RsbA_anti_sig"/>
    <property type="match status" value="1"/>
</dbReference>
<keyword evidence="1" id="KW-0808">Transferase</keyword>
<keyword evidence="1" id="KW-0723">Serine/threonine-protein kinase</keyword>
<dbReference type="InterPro" id="IPR003594">
    <property type="entry name" value="HATPase_dom"/>
</dbReference>
<dbReference type="InterPro" id="IPR050267">
    <property type="entry name" value="Anti-sigma-factor_SerPK"/>
</dbReference>
<dbReference type="EMBL" id="MEHK01000001">
    <property type="protein sequence ID" value="OEJ35286.1"/>
    <property type="molecule type" value="Genomic_DNA"/>
</dbReference>
<reference evidence="4 5" key="1">
    <citation type="submission" date="2016-08" db="EMBL/GenBank/DDBJ databases">
        <title>The complete genome of Streptomyces subrutilus 10-1-1.</title>
        <authorList>
            <person name="Chen X."/>
        </authorList>
    </citation>
    <scope>NUCLEOTIDE SEQUENCE [LARGE SCALE GENOMIC DNA]</scope>
    <source>
        <strain evidence="4 5">10-1-1</strain>
    </source>
</reference>
<dbReference type="PANTHER" id="PTHR35526">
    <property type="entry name" value="ANTI-SIGMA-F FACTOR RSBW-RELATED"/>
    <property type="match status" value="1"/>
</dbReference>